<feature type="compositionally biased region" description="Low complexity" evidence="1">
    <location>
        <begin position="19"/>
        <end position="33"/>
    </location>
</feature>
<dbReference type="AlphaFoldDB" id="A0A452YTX9"/>
<dbReference type="EnsemblPlants" id="AET1Gv20530800.2">
    <property type="protein sequence ID" value="AET1Gv20530800.2"/>
    <property type="gene ID" value="AET1Gv20530800"/>
</dbReference>
<reference evidence="2" key="4">
    <citation type="submission" date="2019-03" db="UniProtKB">
        <authorList>
            <consortium name="EnsemblPlants"/>
        </authorList>
    </citation>
    <scope>IDENTIFICATION</scope>
</reference>
<proteinExistence type="predicted"/>
<reference evidence="2" key="3">
    <citation type="journal article" date="2017" name="Nature">
        <title>Genome sequence of the progenitor of the wheat D genome Aegilops tauschii.</title>
        <authorList>
            <person name="Luo M.C."/>
            <person name="Gu Y.Q."/>
            <person name="Puiu D."/>
            <person name="Wang H."/>
            <person name="Twardziok S.O."/>
            <person name="Deal K.R."/>
            <person name="Huo N."/>
            <person name="Zhu T."/>
            <person name="Wang L."/>
            <person name="Wang Y."/>
            <person name="McGuire P.E."/>
            <person name="Liu S."/>
            <person name="Long H."/>
            <person name="Ramasamy R.K."/>
            <person name="Rodriguez J.C."/>
            <person name="Van S.L."/>
            <person name="Yuan L."/>
            <person name="Wang Z."/>
            <person name="Xia Z."/>
            <person name="Xiao L."/>
            <person name="Anderson O.D."/>
            <person name="Ouyang S."/>
            <person name="Liang Y."/>
            <person name="Zimin A.V."/>
            <person name="Pertea G."/>
            <person name="Qi P."/>
            <person name="Bennetzen J.L."/>
            <person name="Dai X."/>
            <person name="Dawson M.W."/>
            <person name="Muller H.G."/>
            <person name="Kugler K."/>
            <person name="Rivarola-Duarte L."/>
            <person name="Spannagl M."/>
            <person name="Mayer K.F.X."/>
            <person name="Lu F.H."/>
            <person name="Bevan M.W."/>
            <person name="Leroy P."/>
            <person name="Li P."/>
            <person name="You F.M."/>
            <person name="Sun Q."/>
            <person name="Liu Z."/>
            <person name="Lyons E."/>
            <person name="Wicker T."/>
            <person name="Salzberg S.L."/>
            <person name="Devos K.M."/>
            <person name="Dvorak J."/>
        </authorList>
    </citation>
    <scope>NUCLEOTIDE SEQUENCE [LARGE SCALE GENOMIC DNA]</scope>
    <source>
        <strain evidence="2">cv. AL8/78</strain>
    </source>
</reference>
<dbReference type="Proteomes" id="UP000015105">
    <property type="component" value="Chromosome 1D"/>
</dbReference>
<reference evidence="3" key="2">
    <citation type="journal article" date="2017" name="Nat. Plants">
        <title>The Aegilops tauschii genome reveals multiple impacts of transposons.</title>
        <authorList>
            <person name="Zhao G."/>
            <person name="Zou C."/>
            <person name="Li K."/>
            <person name="Wang K."/>
            <person name="Li T."/>
            <person name="Gao L."/>
            <person name="Zhang X."/>
            <person name="Wang H."/>
            <person name="Yang Z."/>
            <person name="Liu X."/>
            <person name="Jiang W."/>
            <person name="Mao L."/>
            <person name="Kong X."/>
            <person name="Jiao Y."/>
            <person name="Jia J."/>
        </authorList>
    </citation>
    <scope>NUCLEOTIDE SEQUENCE [LARGE SCALE GENOMIC DNA]</scope>
    <source>
        <strain evidence="3">cv. AL8/78</strain>
    </source>
</reference>
<feature type="region of interest" description="Disordered" evidence="1">
    <location>
        <begin position="1"/>
        <end position="43"/>
    </location>
</feature>
<evidence type="ECO:0000313" key="3">
    <source>
        <dbReference type="Proteomes" id="UP000015105"/>
    </source>
</evidence>
<organism evidence="2 3">
    <name type="scientific">Aegilops tauschii subsp. strangulata</name>
    <name type="common">Goatgrass</name>
    <dbReference type="NCBI Taxonomy" id="200361"/>
    <lineage>
        <taxon>Eukaryota</taxon>
        <taxon>Viridiplantae</taxon>
        <taxon>Streptophyta</taxon>
        <taxon>Embryophyta</taxon>
        <taxon>Tracheophyta</taxon>
        <taxon>Spermatophyta</taxon>
        <taxon>Magnoliopsida</taxon>
        <taxon>Liliopsida</taxon>
        <taxon>Poales</taxon>
        <taxon>Poaceae</taxon>
        <taxon>BOP clade</taxon>
        <taxon>Pooideae</taxon>
        <taxon>Triticodae</taxon>
        <taxon>Triticeae</taxon>
        <taxon>Triticinae</taxon>
        <taxon>Aegilops</taxon>
    </lineage>
</organism>
<dbReference type="Gramene" id="AET1Gv20530800.2">
    <property type="protein sequence ID" value="AET1Gv20530800.2"/>
    <property type="gene ID" value="AET1Gv20530800"/>
</dbReference>
<sequence length="125" mass="13469">PATASAIWRRRRQRVGEMASSTPAPAAPPEKGGSPPGEGLEGGLFSVQDWEEFRVRSKQIIHRAVNRGRCLALARSRAAEIPSVLAGQSFPNIDGEVSIWSRKAKMSTDLATSVSLEGQPKGHPR</sequence>
<protein>
    <submittedName>
        <fullName evidence="2">Uncharacterized protein</fullName>
    </submittedName>
</protein>
<evidence type="ECO:0000256" key="1">
    <source>
        <dbReference type="SAM" id="MobiDB-lite"/>
    </source>
</evidence>
<keyword evidence="3" id="KW-1185">Reference proteome</keyword>
<name>A0A452YTX9_AEGTS</name>
<accession>A0A452YTX9</accession>
<evidence type="ECO:0000313" key="2">
    <source>
        <dbReference type="EnsemblPlants" id="AET1Gv20530800.2"/>
    </source>
</evidence>
<reference evidence="2" key="5">
    <citation type="journal article" date="2021" name="G3 (Bethesda)">
        <title>Aegilops tauschii genome assembly Aet v5.0 features greater sequence contiguity and improved annotation.</title>
        <authorList>
            <person name="Wang L."/>
            <person name="Zhu T."/>
            <person name="Rodriguez J.C."/>
            <person name="Deal K.R."/>
            <person name="Dubcovsky J."/>
            <person name="McGuire P.E."/>
            <person name="Lux T."/>
            <person name="Spannagl M."/>
            <person name="Mayer K.F.X."/>
            <person name="Baldrich P."/>
            <person name="Meyers B.C."/>
            <person name="Huo N."/>
            <person name="Gu Y.Q."/>
            <person name="Zhou H."/>
            <person name="Devos K.M."/>
            <person name="Bennetzen J.L."/>
            <person name="Unver T."/>
            <person name="Budak H."/>
            <person name="Gulick P.J."/>
            <person name="Galiba G."/>
            <person name="Kalapos B."/>
            <person name="Nelson D.R."/>
            <person name="Li P."/>
            <person name="You F.M."/>
            <person name="Luo M.C."/>
            <person name="Dvorak J."/>
        </authorList>
    </citation>
    <scope>NUCLEOTIDE SEQUENCE [LARGE SCALE GENOMIC DNA]</scope>
    <source>
        <strain evidence="2">cv. AL8/78</strain>
    </source>
</reference>
<reference evidence="3" key="1">
    <citation type="journal article" date="2014" name="Science">
        <title>Ancient hybridizations among the ancestral genomes of bread wheat.</title>
        <authorList>
            <consortium name="International Wheat Genome Sequencing Consortium,"/>
            <person name="Marcussen T."/>
            <person name="Sandve S.R."/>
            <person name="Heier L."/>
            <person name="Spannagl M."/>
            <person name="Pfeifer M."/>
            <person name="Jakobsen K.S."/>
            <person name="Wulff B.B."/>
            <person name="Steuernagel B."/>
            <person name="Mayer K.F."/>
            <person name="Olsen O.A."/>
        </authorList>
    </citation>
    <scope>NUCLEOTIDE SEQUENCE [LARGE SCALE GENOMIC DNA]</scope>
    <source>
        <strain evidence="3">cv. AL8/78</strain>
    </source>
</reference>